<dbReference type="Proteomes" id="UP000465778">
    <property type="component" value="Unassembled WGS sequence"/>
</dbReference>
<evidence type="ECO:0000313" key="3">
    <source>
        <dbReference type="Proteomes" id="UP000465778"/>
    </source>
</evidence>
<evidence type="ECO:0000256" key="1">
    <source>
        <dbReference type="SAM" id="SignalP"/>
    </source>
</evidence>
<name>A0A800NEU2_CYTFI</name>
<evidence type="ECO:0000313" key="2">
    <source>
        <dbReference type="EMBL" id="KAF0825447.1"/>
    </source>
</evidence>
<dbReference type="EMBL" id="VDEM01000004">
    <property type="protein sequence ID" value="KAF0825447.1"/>
    <property type="molecule type" value="Genomic_DNA"/>
</dbReference>
<comment type="caution">
    <text evidence="2">The sequence shown here is derived from an EMBL/GenBank/DDBJ whole genome shotgun (WGS) entry which is preliminary data.</text>
</comment>
<dbReference type="AlphaFoldDB" id="A0A800NEU2"/>
<feature type="signal peptide" evidence="1">
    <location>
        <begin position="1"/>
        <end position="21"/>
    </location>
</feature>
<gene>
    <name evidence="2" type="ORF">KIS1582_0754</name>
</gene>
<dbReference type="RefSeq" id="WP_335435778.1">
    <property type="nucleotide sequence ID" value="NZ_JBALOT010000028.1"/>
</dbReference>
<sequence length="113" mass="12755">MKKVFLILMLLMLPGGSQILATKWVELNPEKVESLSQVIVLGSYNFKSKPKSSKSNFFGSQFHVEKVYKGEASENITAGIDIFDDGWAEEFQQEGGKFLLIIRYLAIENAKSY</sequence>
<proteinExistence type="predicted"/>
<protein>
    <submittedName>
        <fullName evidence="2">Uncharacterized protein</fullName>
    </submittedName>
</protein>
<organism evidence="2 3">
    <name type="scientific">Cytobacillus firmus</name>
    <name type="common">Bacillus firmus</name>
    <dbReference type="NCBI Taxonomy" id="1399"/>
    <lineage>
        <taxon>Bacteria</taxon>
        <taxon>Bacillati</taxon>
        <taxon>Bacillota</taxon>
        <taxon>Bacilli</taxon>
        <taxon>Bacillales</taxon>
        <taxon>Bacillaceae</taxon>
        <taxon>Cytobacillus</taxon>
    </lineage>
</organism>
<keyword evidence="1" id="KW-0732">Signal</keyword>
<feature type="chain" id="PRO_5031220381" evidence="1">
    <location>
        <begin position="22"/>
        <end position="113"/>
    </location>
</feature>
<reference evidence="2 3" key="1">
    <citation type="journal article" date="2020" name="G3 (Bethesda)">
        <title>Whole Genome Sequencing and Comparative Genomics of Two Nematicidal Bacillus Strains Reveals a Wide Range of Possible Virulence Factors.</title>
        <authorList>
            <person name="Susic N."/>
            <person name="Janezic S."/>
            <person name="Rupnik M."/>
            <person name="Geric Stare B."/>
        </authorList>
    </citation>
    <scope>NUCLEOTIDE SEQUENCE [LARGE SCALE GENOMIC DNA]</scope>
    <source>
        <strain evidence="2 3">I-1582</strain>
    </source>
</reference>
<accession>A0A800NEU2</accession>